<dbReference type="AlphaFoldDB" id="A0A8J2RE43"/>
<keyword evidence="2" id="KW-1185">Reference proteome</keyword>
<sequence>MASALRYVVVDQTRVTGRQSLYILLIVDSLTVIPSSLRLRTFIIQSHLLLKPCLTLGSTGSTPSEQWCQKTTLHQPTGHRLLSRCCLIPSGECVAVCARRPTTTLWLDY</sequence>
<reference evidence="1" key="1">
    <citation type="submission" date="2021-11" db="EMBL/GenBank/DDBJ databases">
        <authorList>
            <person name="Schell T."/>
        </authorList>
    </citation>
    <scope>NUCLEOTIDE SEQUENCE</scope>
    <source>
        <strain evidence="1">M5</strain>
    </source>
</reference>
<gene>
    <name evidence="1" type="ORF">DGAL_LOCUS5297</name>
</gene>
<dbReference type="Proteomes" id="UP000789390">
    <property type="component" value="Unassembled WGS sequence"/>
</dbReference>
<accession>A0A8J2RE43</accession>
<comment type="caution">
    <text evidence="1">The sequence shown here is derived from an EMBL/GenBank/DDBJ whole genome shotgun (WGS) entry which is preliminary data.</text>
</comment>
<organism evidence="1 2">
    <name type="scientific">Daphnia galeata</name>
    <dbReference type="NCBI Taxonomy" id="27404"/>
    <lineage>
        <taxon>Eukaryota</taxon>
        <taxon>Metazoa</taxon>
        <taxon>Ecdysozoa</taxon>
        <taxon>Arthropoda</taxon>
        <taxon>Crustacea</taxon>
        <taxon>Branchiopoda</taxon>
        <taxon>Diplostraca</taxon>
        <taxon>Cladocera</taxon>
        <taxon>Anomopoda</taxon>
        <taxon>Daphniidae</taxon>
        <taxon>Daphnia</taxon>
    </lineage>
</organism>
<name>A0A8J2RE43_9CRUS</name>
<dbReference type="EMBL" id="CAKKLH010000092">
    <property type="protein sequence ID" value="CAH0102773.1"/>
    <property type="molecule type" value="Genomic_DNA"/>
</dbReference>
<protein>
    <submittedName>
        <fullName evidence="1">Uncharacterized protein</fullName>
    </submittedName>
</protein>
<evidence type="ECO:0000313" key="2">
    <source>
        <dbReference type="Proteomes" id="UP000789390"/>
    </source>
</evidence>
<proteinExistence type="predicted"/>
<evidence type="ECO:0000313" key="1">
    <source>
        <dbReference type="EMBL" id="CAH0102773.1"/>
    </source>
</evidence>